<dbReference type="AlphaFoldDB" id="A0A4Y7SC44"/>
<comment type="caution">
    <text evidence="1">The sequence shown here is derived from an EMBL/GenBank/DDBJ whole genome shotgun (WGS) entry which is preliminary data.</text>
</comment>
<dbReference type="EMBL" id="QPFP01000209">
    <property type="protein sequence ID" value="TEB19061.1"/>
    <property type="molecule type" value="Genomic_DNA"/>
</dbReference>
<dbReference type="STRING" id="71717.A0A4Y7SC44"/>
<accession>A0A4Y7SC44</accession>
<proteinExistence type="predicted"/>
<keyword evidence="2" id="KW-1185">Reference proteome</keyword>
<evidence type="ECO:0000313" key="2">
    <source>
        <dbReference type="Proteomes" id="UP000298030"/>
    </source>
</evidence>
<organism evidence="1 2">
    <name type="scientific">Coprinellus micaceus</name>
    <name type="common">Glistening ink-cap mushroom</name>
    <name type="synonym">Coprinus micaceus</name>
    <dbReference type="NCBI Taxonomy" id="71717"/>
    <lineage>
        <taxon>Eukaryota</taxon>
        <taxon>Fungi</taxon>
        <taxon>Dikarya</taxon>
        <taxon>Basidiomycota</taxon>
        <taxon>Agaricomycotina</taxon>
        <taxon>Agaricomycetes</taxon>
        <taxon>Agaricomycetidae</taxon>
        <taxon>Agaricales</taxon>
        <taxon>Agaricineae</taxon>
        <taxon>Psathyrellaceae</taxon>
        <taxon>Coprinellus</taxon>
    </lineage>
</organism>
<gene>
    <name evidence="1" type="ORF">FA13DRAFT_1780846</name>
</gene>
<evidence type="ECO:0000313" key="1">
    <source>
        <dbReference type="EMBL" id="TEB19061.1"/>
    </source>
</evidence>
<dbReference type="Proteomes" id="UP000298030">
    <property type="component" value="Unassembled WGS sequence"/>
</dbReference>
<name>A0A4Y7SC44_COPMI</name>
<protein>
    <submittedName>
        <fullName evidence="1">Uncharacterized protein</fullName>
    </submittedName>
</protein>
<reference evidence="1 2" key="1">
    <citation type="journal article" date="2019" name="Nat. Ecol. Evol.">
        <title>Megaphylogeny resolves global patterns of mushroom evolution.</title>
        <authorList>
            <person name="Varga T."/>
            <person name="Krizsan K."/>
            <person name="Foldi C."/>
            <person name="Dima B."/>
            <person name="Sanchez-Garcia M."/>
            <person name="Sanchez-Ramirez S."/>
            <person name="Szollosi G.J."/>
            <person name="Szarkandi J.G."/>
            <person name="Papp V."/>
            <person name="Albert L."/>
            <person name="Andreopoulos W."/>
            <person name="Angelini C."/>
            <person name="Antonin V."/>
            <person name="Barry K.W."/>
            <person name="Bougher N.L."/>
            <person name="Buchanan P."/>
            <person name="Buyck B."/>
            <person name="Bense V."/>
            <person name="Catcheside P."/>
            <person name="Chovatia M."/>
            <person name="Cooper J."/>
            <person name="Damon W."/>
            <person name="Desjardin D."/>
            <person name="Finy P."/>
            <person name="Geml J."/>
            <person name="Haridas S."/>
            <person name="Hughes K."/>
            <person name="Justo A."/>
            <person name="Karasinski D."/>
            <person name="Kautmanova I."/>
            <person name="Kiss B."/>
            <person name="Kocsube S."/>
            <person name="Kotiranta H."/>
            <person name="LaButti K.M."/>
            <person name="Lechner B.E."/>
            <person name="Liimatainen K."/>
            <person name="Lipzen A."/>
            <person name="Lukacs Z."/>
            <person name="Mihaltcheva S."/>
            <person name="Morgado L.N."/>
            <person name="Niskanen T."/>
            <person name="Noordeloos M.E."/>
            <person name="Ohm R.A."/>
            <person name="Ortiz-Santana B."/>
            <person name="Ovrebo C."/>
            <person name="Racz N."/>
            <person name="Riley R."/>
            <person name="Savchenko A."/>
            <person name="Shiryaev A."/>
            <person name="Soop K."/>
            <person name="Spirin V."/>
            <person name="Szebenyi C."/>
            <person name="Tomsovsky M."/>
            <person name="Tulloss R.E."/>
            <person name="Uehling J."/>
            <person name="Grigoriev I.V."/>
            <person name="Vagvolgyi C."/>
            <person name="Papp T."/>
            <person name="Martin F.M."/>
            <person name="Miettinen O."/>
            <person name="Hibbett D.S."/>
            <person name="Nagy L.G."/>
        </authorList>
    </citation>
    <scope>NUCLEOTIDE SEQUENCE [LARGE SCALE GENOMIC DNA]</scope>
    <source>
        <strain evidence="1 2">FP101781</strain>
    </source>
</reference>
<sequence>MQRPPIDIESAIQVLTAAFQDQRGVDVCSRKMQAAVSSIEVALAEASLSDVRLARFLRSCPELLRAGARFVTYKRTQAKQREVVDSLCSWRCDYTQPGMAGMHAVIEDSEWLQWDSKDSSTQVILNTLHSLGYIMSLALTRLTQNKFYGKNDVNNAGQLLRPQGLHDLLPYGLEDCALGQDLWLREHEGHPVYTVVIAFMDFHVPFKAALIRPPDYTDCAGAWRMMLCSPTGNALLKSSIPLLEELYGIISPAQIGEFPGRGRTQTCLKIMLAYAASDGRFDEQGFLDCSELDQIVNKYDPKFHPEAYPDDYKFQQALAVIQWARRGTCLNIGCPDTYDASYAKLCTRQVLRRKGRGLRETLGPGGWARLVDPHLSPDEIKEICSKKGVMESVLNVGEMLIDTKGGQCDGRVNP</sequence>